<evidence type="ECO:0000256" key="1">
    <source>
        <dbReference type="ARBA" id="ARBA00004236"/>
    </source>
</evidence>
<evidence type="ECO:0000313" key="7">
    <source>
        <dbReference type="EMBL" id="GGM02581.1"/>
    </source>
</evidence>
<dbReference type="InterPro" id="IPR029044">
    <property type="entry name" value="Nucleotide-diphossugar_trans"/>
</dbReference>
<keyword evidence="8" id="KW-1185">Reference proteome</keyword>
<evidence type="ECO:0000256" key="5">
    <source>
        <dbReference type="ARBA" id="ARBA00023136"/>
    </source>
</evidence>
<dbReference type="Proteomes" id="UP000649829">
    <property type="component" value="Unassembled WGS sequence"/>
</dbReference>
<keyword evidence="2" id="KW-1003">Cell membrane</keyword>
<dbReference type="Gene3D" id="3.90.550.10">
    <property type="entry name" value="Spore Coat Polysaccharide Biosynthesis Protein SpsA, Chain A"/>
    <property type="match status" value="1"/>
</dbReference>
<comment type="caution">
    <text evidence="7">The sequence shown here is derived from an EMBL/GenBank/DDBJ whole genome shotgun (WGS) entry which is preliminary data.</text>
</comment>
<keyword evidence="5" id="KW-0472">Membrane</keyword>
<name>A0A917SXC0_9RHOB</name>
<dbReference type="CDD" id="cd02522">
    <property type="entry name" value="GT_2_like_a"/>
    <property type="match status" value="1"/>
</dbReference>
<sequence length="226" mass="24076">MRAPLSVIIPTLDAAEALPGCAGALFEGLEAGLVREVVISDGGSTDATRAVAGELGAVWVEGPASRGGQIRRGIAASEGEWLLLLHADTQLAPGWADVALRHLASGEAGYFRLSFARGGWRARTVAGWANARSRYAGLPYGDQGLILPRRLLEEVGGVPDQPLMEDVALALALRGRLRALDAVAVTSPERYETGGWLRRGARNLTTLTRYLLGADPEALARAYRRR</sequence>
<reference evidence="7" key="2">
    <citation type="submission" date="2020-09" db="EMBL/GenBank/DDBJ databases">
        <authorList>
            <person name="Sun Q."/>
            <person name="Zhou Y."/>
        </authorList>
    </citation>
    <scope>NUCLEOTIDE SEQUENCE</scope>
    <source>
        <strain evidence="7">CGMCC 1.6293</strain>
    </source>
</reference>
<gene>
    <name evidence="7" type="ORF">GCM10011534_25560</name>
</gene>
<dbReference type="GO" id="GO:0016757">
    <property type="term" value="F:glycosyltransferase activity"/>
    <property type="evidence" value="ECO:0007669"/>
    <property type="project" value="UniProtKB-KW"/>
</dbReference>
<proteinExistence type="predicted"/>
<dbReference type="SUPFAM" id="SSF53448">
    <property type="entry name" value="Nucleotide-diphospho-sugar transferases"/>
    <property type="match status" value="1"/>
</dbReference>
<keyword evidence="3" id="KW-0328">Glycosyltransferase</keyword>
<organism evidence="7 8">
    <name type="scientific">Pseudooceanicola nanhaiensis</name>
    <dbReference type="NCBI Taxonomy" id="375761"/>
    <lineage>
        <taxon>Bacteria</taxon>
        <taxon>Pseudomonadati</taxon>
        <taxon>Pseudomonadota</taxon>
        <taxon>Alphaproteobacteria</taxon>
        <taxon>Rhodobacterales</taxon>
        <taxon>Paracoccaceae</taxon>
        <taxon>Pseudooceanicola</taxon>
    </lineage>
</organism>
<protein>
    <submittedName>
        <fullName evidence="7">Glycosyl transferase</fullName>
    </submittedName>
</protein>
<evidence type="ECO:0000256" key="4">
    <source>
        <dbReference type="ARBA" id="ARBA00022679"/>
    </source>
</evidence>
<evidence type="ECO:0000259" key="6">
    <source>
        <dbReference type="Pfam" id="PF00535"/>
    </source>
</evidence>
<accession>A0A917SXC0</accession>
<dbReference type="PANTHER" id="PTHR43646:SF2">
    <property type="entry name" value="GLYCOSYLTRANSFERASE 2-LIKE DOMAIN-CONTAINING PROTEIN"/>
    <property type="match status" value="1"/>
</dbReference>
<evidence type="ECO:0000256" key="3">
    <source>
        <dbReference type="ARBA" id="ARBA00022676"/>
    </source>
</evidence>
<dbReference type="PANTHER" id="PTHR43646">
    <property type="entry name" value="GLYCOSYLTRANSFERASE"/>
    <property type="match status" value="1"/>
</dbReference>
<dbReference type="AlphaFoldDB" id="A0A917SXC0"/>
<dbReference type="InterPro" id="IPR026461">
    <property type="entry name" value="Trfase_2_rSAM/seldom_assoc"/>
</dbReference>
<evidence type="ECO:0000313" key="8">
    <source>
        <dbReference type="Proteomes" id="UP000649829"/>
    </source>
</evidence>
<reference evidence="7" key="1">
    <citation type="journal article" date="2014" name="Int. J. Syst. Evol. Microbiol.">
        <title>Complete genome sequence of Corynebacterium casei LMG S-19264T (=DSM 44701T), isolated from a smear-ripened cheese.</title>
        <authorList>
            <consortium name="US DOE Joint Genome Institute (JGI-PGF)"/>
            <person name="Walter F."/>
            <person name="Albersmeier A."/>
            <person name="Kalinowski J."/>
            <person name="Ruckert C."/>
        </authorList>
    </citation>
    <scope>NUCLEOTIDE SEQUENCE</scope>
    <source>
        <strain evidence="7">CGMCC 1.6293</strain>
    </source>
</reference>
<dbReference type="RefSeq" id="WP_028287588.1">
    <property type="nucleotide sequence ID" value="NZ_BMLF01000002.1"/>
</dbReference>
<comment type="subcellular location">
    <subcellularLocation>
        <location evidence="1">Cell membrane</location>
    </subcellularLocation>
</comment>
<keyword evidence="4 7" id="KW-0808">Transferase</keyword>
<dbReference type="Pfam" id="PF00535">
    <property type="entry name" value="Glycos_transf_2"/>
    <property type="match status" value="1"/>
</dbReference>
<dbReference type="InterPro" id="IPR001173">
    <property type="entry name" value="Glyco_trans_2-like"/>
</dbReference>
<dbReference type="EMBL" id="BMLF01000002">
    <property type="protein sequence ID" value="GGM02581.1"/>
    <property type="molecule type" value="Genomic_DNA"/>
</dbReference>
<feature type="domain" description="Glycosyltransferase 2-like" evidence="6">
    <location>
        <begin position="6"/>
        <end position="109"/>
    </location>
</feature>
<dbReference type="GO" id="GO:0005886">
    <property type="term" value="C:plasma membrane"/>
    <property type="evidence" value="ECO:0007669"/>
    <property type="project" value="UniProtKB-SubCell"/>
</dbReference>
<evidence type="ECO:0000256" key="2">
    <source>
        <dbReference type="ARBA" id="ARBA00022475"/>
    </source>
</evidence>